<reference evidence="2 3" key="1">
    <citation type="submission" date="2020-08" db="EMBL/GenBank/DDBJ databases">
        <title>Genomic Encyclopedia of Type Strains, Phase IV (KMG-IV): sequencing the most valuable type-strain genomes for metagenomic binning, comparative biology and taxonomic classification.</title>
        <authorList>
            <person name="Goeker M."/>
        </authorList>
    </citation>
    <scope>NUCLEOTIDE SEQUENCE [LARGE SCALE GENOMIC DNA]</scope>
    <source>
        <strain evidence="2 3">DSM 104969</strain>
    </source>
</reference>
<protein>
    <submittedName>
        <fullName evidence="2">Excisionase family DNA binding protein</fullName>
    </submittedName>
</protein>
<sequence length="92" mass="10412">MTNFILFEKEELRTLIRSEVELAVANAMADNKAQEKTAPKYLTRNEAADELRVSLSSLHRLVATGQLPCIKIGRKSVFRDKDVQQVGIILNR</sequence>
<name>A0A840CG17_9BACT</name>
<comment type="caution">
    <text evidence="2">The sequence shown here is derived from an EMBL/GenBank/DDBJ whole genome shotgun (WGS) entry which is preliminary data.</text>
</comment>
<proteinExistence type="predicted"/>
<dbReference type="RefSeq" id="WP_183305106.1">
    <property type="nucleotide sequence ID" value="NZ_JACIEP010000001.1"/>
</dbReference>
<accession>A0A840CG17</accession>
<dbReference type="InterPro" id="IPR009061">
    <property type="entry name" value="DNA-bd_dom_put_sf"/>
</dbReference>
<evidence type="ECO:0000313" key="2">
    <source>
        <dbReference type="EMBL" id="MBB4034126.1"/>
    </source>
</evidence>
<dbReference type="AlphaFoldDB" id="A0A840CG17"/>
<dbReference type="Pfam" id="PF12728">
    <property type="entry name" value="HTH_17"/>
    <property type="match status" value="1"/>
</dbReference>
<dbReference type="EMBL" id="JACIEP010000001">
    <property type="protein sequence ID" value="MBB4034126.1"/>
    <property type="molecule type" value="Genomic_DNA"/>
</dbReference>
<dbReference type="InterPro" id="IPR041657">
    <property type="entry name" value="HTH_17"/>
</dbReference>
<dbReference type="SUPFAM" id="SSF46955">
    <property type="entry name" value="Putative DNA-binding domain"/>
    <property type="match status" value="1"/>
</dbReference>
<organism evidence="2 3">
    <name type="scientific">Dysgonomonas hofstadii</name>
    <dbReference type="NCBI Taxonomy" id="637886"/>
    <lineage>
        <taxon>Bacteria</taxon>
        <taxon>Pseudomonadati</taxon>
        <taxon>Bacteroidota</taxon>
        <taxon>Bacteroidia</taxon>
        <taxon>Bacteroidales</taxon>
        <taxon>Dysgonomonadaceae</taxon>
        <taxon>Dysgonomonas</taxon>
    </lineage>
</organism>
<feature type="domain" description="Helix-turn-helix" evidence="1">
    <location>
        <begin position="41"/>
        <end position="84"/>
    </location>
</feature>
<evidence type="ECO:0000313" key="3">
    <source>
        <dbReference type="Proteomes" id="UP000555103"/>
    </source>
</evidence>
<dbReference type="Proteomes" id="UP000555103">
    <property type="component" value="Unassembled WGS sequence"/>
</dbReference>
<gene>
    <name evidence="2" type="ORF">GGR21_000011</name>
</gene>
<evidence type="ECO:0000259" key="1">
    <source>
        <dbReference type="Pfam" id="PF12728"/>
    </source>
</evidence>
<keyword evidence="3" id="KW-1185">Reference proteome</keyword>